<dbReference type="InterPro" id="IPR051410">
    <property type="entry name" value="Ferric/Cupric_Reductase"/>
</dbReference>
<dbReference type="EMBL" id="WIGM01000200">
    <property type="protein sequence ID" value="KAF6834202.1"/>
    <property type="molecule type" value="Genomic_DNA"/>
</dbReference>
<dbReference type="SFLD" id="SFLDS00052">
    <property type="entry name" value="Ferric_Reductase_Domain"/>
    <property type="match status" value="1"/>
</dbReference>
<dbReference type="GO" id="GO:0015677">
    <property type="term" value="P:copper ion import"/>
    <property type="evidence" value="ECO:0007669"/>
    <property type="project" value="TreeGrafter"/>
</dbReference>
<evidence type="ECO:0000256" key="4">
    <source>
        <dbReference type="ARBA" id="ARBA00022989"/>
    </source>
</evidence>
<feature type="transmembrane region" description="Helical" evidence="7">
    <location>
        <begin position="418"/>
        <end position="436"/>
    </location>
</feature>
<dbReference type="GO" id="GO:0005886">
    <property type="term" value="C:plasma membrane"/>
    <property type="evidence" value="ECO:0007669"/>
    <property type="project" value="TreeGrafter"/>
</dbReference>
<comment type="subcellular location">
    <subcellularLocation>
        <location evidence="1">Membrane</location>
        <topology evidence="1">Multi-pass membrane protein</topology>
    </subcellularLocation>
</comment>
<dbReference type="GO" id="GO:0000293">
    <property type="term" value="F:ferric-chelate reductase activity"/>
    <property type="evidence" value="ECO:0007669"/>
    <property type="project" value="TreeGrafter"/>
</dbReference>
<dbReference type="SFLD" id="SFLDG01168">
    <property type="entry name" value="Ferric_reductase_subgroup_(FRE"/>
    <property type="match status" value="1"/>
</dbReference>
<evidence type="ECO:0000256" key="8">
    <source>
        <dbReference type="SAM" id="SignalP"/>
    </source>
</evidence>
<comment type="caution">
    <text evidence="10">The sequence shown here is derived from an EMBL/GenBank/DDBJ whole genome shotgun (WGS) entry which is preliminary data.</text>
</comment>
<feature type="transmembrane region" description="Helical" evidence="7">
    <location>
        <begin position="178"/>
        <end position="202"/>
    </location>
</feature>
<feature type="transmembrane region" description="Helical" evidence="7">
    <location>
        <begin position="357"/>
        <end position="379"/>
    </location>
</feature>
<feature type="signal peptide" evidence="8">
    <location>
        <begin position="1"/>
        <end position="17"/>
    </location>
</feature>
<dbReference type="PANTHER" id="PTHR32361:SF9">
    <property type="entry name" value="FERRIC REDUCTASE TRANSMEMBRANE COMPONENT 3-RELATED"/>
    <property type="match status" value="1"/>
</dbReference>
<keyword evidence="3 7" id="KW-0812">Transmembrane</keyword>
<dbReference type="AlphaFoldDB" id="A0A8H6KME5"/>
<dbReference type="SUPFAM" id="SSF52343">
    <property type="entry name" value="Ferredoxin reductase-like, C-terminal NADP-linked domain"/>
    <property type="match status" value="1"/>
</dbReference>
<dbReference type="Pfam" id="PF01794">
    <property type="entry name" value="Ferric_reduct"/>
    <property type="match status" value="1"/>
</dbReference>
<gene>
    <name evidence="10" type="ORF">CMUS01_06227</name>
</gene>
<feature type="transmembrane region" description="Helical" evidence="7">
    <location>
        <begin position="277"/>
        <end position="299"/>
    </location>
</feature>
<proteinExistence type="predicted"/>
<evidence type="ECO:0000256" key="1">
    <source>
        <dbReference type="ARBA" id="ARBA00004141"/>
    </source>
</evidence>
<evidence type="ECO:0000256" key="2">
    <source>
        <dbReference type="ARBA" id="ARBA00022448"/>
    </source>
</evidence>
<feature type="transmembrane region" description="Helical" evidence="7">
    <location>
        <begin position="579"/>
        <end position="596"/>
    </location>
</feature>
<evidence type="ECO:0000313" key="10">
    <source>
        <dbReference type="EMBL" id="KAF6834202.1"/>
    </source>
</evidence>
<accession>A0A8H6KME5</accession>
<feature type="domain" description="Ferric oxidoreductase" evidence="9">
    <location>
        <begin position="285"/>
        <end position="402"/>
    </location>
</feature>
<dbReference type="InterPro" id="IPR013130">
    <property type="entry name" value="Fe3_Rdtase_TM_dom"/>
</dbReference>
<dbReference type="PANTHER" id="PTHR32361">
    <property type="entry name" value="FERRIC/CUPRIC REDUCTASE TRANSMEMBRANE COMPONENT"/>
    <property type="match status" value="1"/>
</dbReference>
<feature type="transmembrane region" description="Helical" evidence="7">
    <location>
        <begin position="386"/>
        <end position="406"/>
    </location>
</feature>
<evidence type="ECO:0000256" key="6">
    <source>
        <dbReference type="ARBA" id="ARBA00023136"/>
    </source>
</evidence>
<dbReference type="GO" id="GO:0006879">
    <property type="term" value="P:intracellular iron ion homeostasis"/>
    <property type="evidence" value="ECO:0007669"/>
    <property type="project" value="TreeGrafter"/>
</dbReference>
<protein>
    <submittedName>
        <fullName evidence="10">Ferric-chelate reductase</fullName>
    </submittedName>
</protein>
<evidence type="ECO:0000256" key="5">
    <source>
        <dbReference type="ARBA" id="ARBA00023065"/>
    </source>
</evidence>
<dbReference type="GO" id="GO:0006826">
    <property type="term" value="P:iron ion transport"/>
    <property type="evidence" value="ECO:0007669"/>
    <property type="project" value="TreeGrafter"/>
</dbReference>
<reference evidence="10" key="1">
    <citation type="journal article" date="2020" name="Phytopathology">
        <title>Genome Sequence Resources of Colletotrichum truncatum, C. plurivorum, C. musicola, and C. sojae: Four Species Pathogenic to Soybean (Glycine max).</title>
        <authorList>
            <person name="Rogerio F."/>
            <person name="Boufleur T.R."/>
            <person name="Ciampi-Guillardi M."/>
            <person name="Sukno S.A."/>
            <person name="Thon M.R."/>
            <person name="Massola Junior N.S."/>
            <person name="Baroncelli R."/>
        </authorList>
    </citation>
    <scope>NUCLEOTIDE SEQUENCE</scope>
    <source>
        <strain evidence="10">LFN0074</strain>
    </source>
</reference>
<dbReference type="Proteomes" id="UP000639643">
    <property type="component" value="Unassembled WGS sequence"/>
</dbReference>
<keyword evidence="11" id="KW-1185">Reference proteome</keyword>
<evidence type="ECO:0000256" key="3">
    <source>
        <dbReference type="ARBA" id="ARBA00022692"/>
    </source>
</evidence>
<keyword evidence="5" id="KW-0406">Ion transport</keyword>
<feature type="chain" id="PRO_5034901709" evidence="8">
    <location>
        <begin position="18"/>
        <end position="693"/>
    </location>
</feature>
<evidence type="ECO:0000259" key="9">
    <source>
        <dbReference type="Pfam" id="PF01794"/>
    </source>
</evidence>
<evidence type="ECO:0000256" key="7">
    <source>
        <dbReference type="SAM" id="Phobius"/>
    </source>
</evidence>
<dbReference type="InterPro" id="IPR039261">
    <property type="entry name" value="FNR_nucleotide-bd"/>
</dbReference>
<keyword evidence="8" id="KW-0732">Signal</keyword>
<keyword evidence="2" id="KW-0813">Transport</keyword>
<name>A0A8H6KME5_9PEZI</name>
<keyword evidence="4 7" id="KW-1133">Transmembrane helix</keyword>
<feature type="transmembrane region" description="Helical" evidence="7">
    <location>
        <begin position="327"/>
        <end position="345"/>
    </location>
</feature>
<organism evidence="10 11">
    <name type="scientific">Colletotrichum musicola</name>
    <dbReference type="NCBI Taxonomy" id="2175873"/>
    <lineage>
        <taxon>Eukaryota</taxon>
        <taxon>Fungi</taxon>
        <taxon>Dikarya</taxon>
        <taxon>Ascomycota</taxon>
        <taxon>Pezizomycotina</taxon>
        <taxon>Sordariomycetes</taxon>
        <taxon>Hypocreomycetidae</taxon>
        <taxon>Glomerellales</taxon>
        <taxon>Glomerellaceae</taxon>
        <taxon>Colletotrichum</taxon>
        <taxon>Colletotrichum orchidearum species complex</taxon>
    </lineage>
</organism>
<keyword evidence="6 7" id="KW-0472">Membrane</keyword>
<dbReference type="Gene3D" id="3.40.50.80">
    <property type="entry name" value="Nucleotide-binding domain of ferredoxin-NADP reductase (FNR) module"/>
    <property type="match status" value="1"/>
</dbReference>
<feature type="transmembrane region" description="Helical" evidence="7">
    <location>
        <begin position="237"/>
        <end position="256"/>
    </location>
</feature>
<sequence>MKHFVIALLSLVATADASGPIPVSRSGLAGIDGFTFYDPFCAHGCFRSFSPFHLSCSTTISAGGHTTADDAAHNLALCRSSDFPYLSSIAWCIHLYCPEDVPASKIETFWETQITGDVKILPQWSYGEVMANITQPPTEVIMNMSMVLNKTMLTTYDNWDTTQATLVYFFRETVLESYYGLSICLTAFGLPILMTCLGYLPFMTGVLERIKPRLYPSIIGSYHDVPLPLLLGNVPTIGQGLFIATLVTLNIVFLAVGYKTLYPDHVFQWYTNRYQELMAYFMWRTGVLAFCQMPVLFLFSSRNNILFWLTNWTQSTYMLLHRWIARLFLFQILLHSILALVLYQNTGSYATSLKIKWWIWGCVATVAAVIIVLTSALIIRQRAYELFLIMHIVMAVICVVGCWYHVYIGYENTFGYETWLYATIAVWLFDRVTRVARVLKTGFRRATVTEISSTIVRIDIPGIRWAAPGHYTYAYFPTLNPLRPWENHPFSMIPTAELTGRKYHDPANTEALNMKNDKVTMSSEAVANGGARTTSGVTLFVRKSAGMTRVLKSQDGLLTLLEGPYASNPTRAVLQSDRLLLVGGGIGITGLLGFVSRHPNVKVLYSVKADDECLVESLGAILKDVREKEISVGRRLDIQALIREEADLGWSKIAVVVCGPAGMCDDTRAVVAQLGKEKSGTCSFELEVDAFSR</sequence>
<evidence type="ECO:0000313" key="11">
    <source>
        <dbReference type="Proteomes" id="UP000639643"/>
    </source>
</evidence>
<dbReference type="OrthoDB" id="167398at2759"/>